<protein>
    <recommendedName>
        <fullName evidence="2">DUF6249 domain-containing protein</fullName>
    </recommendedName>
</protein>
<feature type="transmembrane region" description="Helical" evidence="1">
    <location>
        <begin position="55"/>
        <end position="73"/>
    </location>
</feature>
<keyword evidence="1" id="KW-1133">Transmembrane helix</keyword>
<sequence length="121" mass="13308">MVEGILALSMVIIAVIGGIIIVLYLRKNLNIERMALIERGKDLKELWAPDRASSTALHIALVMIGGGIGLLVGDFLDHVANMEEVGYFAALFIFGGIGLVVAYVIDEKKRERREAKKRSEL</sequence>
<keyword evidence="1" id="KW-0472">Membrane</keyword>
<evidence type="ECO:0000256" key="1">
    <source>
        <dbReference type="SAM" id="Phobius"/>
    </source>
</evidence>
<dbReference type="RefSeq" id="WP_254086710.1">
    <property type="nucleotide sequence ID" value="NZ_JAHESE010000029.1"/>
</dbReference>
<keyword evidence="4" id="KW-1185">Reference proteome</keyword>
<dbReference type="EMBL" id="JAHESE010000029">
    <property type="protein sequence ID" value="MBT1711135.1"/>
    <property type="molecule type" value="Genomic_DNA"/>
</dbReference>
<dbReference type="Pfam" id="PF19762">
    <property type="entry name" value="DUF6249"/>
    <property type="match status" value="1"/>
</dbReference>
<feature type="transmembrane region" description="Helical" evidence="1">
    <location>
        <begin position="6"/>
        <end position="25"/>
    </location>
</feature>
<dbReference type="AlphaFoldDB" id="A0AAP2GVU2"/>
<accession>A0AAP2GVU2</accession>
<feature type="transmembrane region" description="Helical" evidence="1">
    <location>
        <begin position="85"/>
        <end position="105"/>
    </location>
</feature>
<keyword evidence="1" id="KW-0812">Transmembrane</keyword>
<evidence type="ECO:0000313" key="4">
    <source>
        <dbReference type="Proteomes" id="UP001319080"/>
    </source>
</evidence>
<dbReference type="InterPro" id="IPR046216">
    <property type="entry name" value="DUF6249"/>
</dbReference>
<evidence type="ECO:0000259" key="2">
    <source>
        <dbReference type="Pfam" id="PF19762"/>
    </source>
</evidence>
<reference evidence="3 4" key="1">
    <citation type="submission" date="2021-05" db="EMBL/GenBank/DDBJ databases">
        <title>A Polyphasic approach of four new species of the genus Ohtaekwangia: Ohtaekwangia histidinii sp. nov., Ohtaekwangia cretensis sp. nov., Ohtaekwangia indiensis sp. nov., Ohtaekwangia reichenbachii sp. nov. from diverse environment.</title>
        <authorList>
            <person name="Octaviana S."/>
        </authorList>
    </citation>
    <scope>NUCLEOTIDE SEQUENCE [LARGE SCALE GENOMIC DNA]</scope>
    <source>
        <strain evidence="3 4">PWU5</strain>
    </source>
</reference>
<name>A0AAP2GVU2_9BACT</name>
<dbReference type="Proteomes" id="UP001319080">
    <property type="component" value="Unassembled WGS sequence"/>
</dbReference>
<proteinExistence type="predicted"/>
<organism evidence="3 4">
    <name type="scientific">Dawidia cretensis</name>
    <dbReference type="NCBI Taxonomy" id="2782350"/>
    <lineage>
        <taxon>Bacteria</taxon>
        <taxon>Pseudomonadati</taxon>
        <taxon>Bacteroidota</taxon>
        <taxon>Cytophagia</taxon>
        <taxon>Cytophagales</taxon>
        <taxon>Chryseotaleaceae</taxon>
        <taxon>Dawidia</taxon>
    </lineage>
</organism>
<evidence type="ECO:0000313" key="3">
    <source>
        <dbReference type="EMBL" id="MBT1711135.1"/>
    </source>
</evidence>
<feature type="domain" description="DUF6249" evidence="2">
    <location>
        <begin position="6"/>
        <end position="106"/>
    </location>
</feature>
<comment type="caution">
    <text evidence="3">The sequence shown here is derived from an EMBL/GenBank/DDBJ whole genome shotgun (WGS) entry which is preliminary data.</text>
</comment>
<gene>
    <name evidence="3" type="ORF">KK062_23025</name>
</gene>